<name>A0A1H9QQZ6_9LACT</name>
<evidence type="ECO:0000313" key="8">
    <source>
        <dbReference type="EMBL" id="SER62259.1"/>
    </source>
</evidence>
<feature type="transmembrane region" description="Helical" evidence="6">
    <location>
        <begin position="47"/>
        <end position="66"/>
    </location>
</feature>
<feature type="transmembrane region" description="Helical" evidence="6">
    <location>
        <begin position="121"/>
        <end position="140"/>
    </location>
</feature>
<keyword evidence="4 6" id="KW-1133">Transmembrane helix</keyword>
<sequence>MKLKKLCFKLPFMTEKIYSLMMYIFMGGITTVINIASFWFFASYLNIDYRISNFFAWFLSVVFAYISNRIYVFESQNKGLKLIFKEVVSFVSFRILSFLIDLGVLILLVDMLSVNELWAKVFTNVIVLVLNYVFSKFFIFSQHEEKSVN</sequence>
<dbReference type="GO" id="GO:0005886">
    <property type="term" value="C:plasma membrane"/>
    <property type="evidence" value="ECO:0007669"/>
    <property type="project" value="TreeGrafter"/>
</dbReference>
<dbReference type="GO" id="GO:0000271">
    <property type="term" value="P:polysaccharide biosynthetic process"/>
    <property type="evidence" value="ECO:0007669"/>
    <property type="project" value="InterPro"/>
</dbReference>
<dbReference type="RefSeq" id="WP_092650088.1">
    <property type="nucleotide sequence ID" value="NZ_FOHA01000002.1"/>
</dbReference>
<keyword evidence="9" id="KW-1185">Reference proteome</keyword>
<organism evidence="8 9">
    <name type="scientific">Isobaculum melis</name>
    <dbReference type="NCBI Taxonomy" id="142588"/>
    <lineage>
        <taxon>Bacteria</taxon>
        <taxon>Bacillati</taxon>
        <taxon>Bacillota</taxon>
        <taxon>Bacilli</taxon>
        <taxon>Lactobacillales</taxon>
        <taxon>Carnobacteriaceae</taxon>
        <taxon>Isobaculum</taxon>
    </lineage>
</organism>
<dbReference type="OrthoDB" id="361483at2"/>
<dbReference type="STRING" id="142588.SAMN04488559_102199"/>
<evidence type="ECO:0000313" key="9">
    <source>
        <dbReference type="Proteomes" id="UP000198948"/>
    </source>
</evidence>
<dbReference type="InterPro" id="IPR051401">
    <property type="entry name" value="GtrA_CellWall_Glycosyl"/>
</dbReference>
<dbReference type="AlphaFoldDB" id="A0A1H9QQZ6"/>
<dbReference type="Proteomes" id="UP000198948">
    <property type="component" value="Unassembled WGS sequence"/>
</dbReference>
<evidence type="ECO:0000256" key="4">
    <source>
        <dbReference type="ARBA" id="ARBA00022989"/>
    </source>
</evidence>
<evidence type="ECO:0000259" key="7">
    <source>
        <dbReference type="Pfam" id="PF04138"/>
    </source>
</evidence>
<protein>
    <submittedName>
        <fullName evidence="8">Putative flippase GtrA (Transmembrane translocase of bactoprenol-linked glucose)</fullName>
    </submittedName>
</protein>
<comment type="subcellular location">
    <subcellularLocation>
        <location evidence="1">Membrane</location>
        <topology evidence="1">Multi-pass membrane protein</topology>
    </subcellularLocation>
</comment>
<dbReference type="InterPro" id="IPR007267">
    <property type="entry name" value="GtrA_DPMS_TM"/>
</dbReference>
<evidence type="ECO:0000256" key="1">
    <source>
        <dbReference type="ARBA" id="ARBA00004141"/>
    </source>
</evidence>
<keyword evidence="5 6" id="KW-0472">Membrane</keyword>
<dbReference type="Pfam" id="PF04138">
    <property type="entry name" value="GtrA_DPMS_TM"/>
    <property type="match status" value="1"/>
</dbReference>
<feature type="transmembrane region" description="Helical" evidence="6">
    <location>
        <begin position="20"/>
        <end position="41"/>
    </location>
</feature>
<evidence type="ECO:0000256" key="2">
    <source>
        <dbReference type="ARBA" id="ARBA00009399"/>
    </source>
</evidence>
<evidence type="ECO:0000256" key="6">
    <source>
        <dbReference type="SAM" id="Phobius"/>
    </source>
</evidence>
<evidence type="ECO:0000256" key="3">
    <source>
        <dbReference type="ARBA" id="ARBA00022692"/>
    </source>
</evidence>
<evidence type="ECO:0000256" key="5">
    <source>
        <dbReference type="ARBA" id="ARBA00023136"/>
    </source>
</evidence>
<dbReference type="PANTHER" id="PTHR38459:SF5">
    <property type="entry name" value="CELL WALL TEICHOIC ACID GLYCOSYLATION PROTEIN GTCA"/>
    <property type="match status" value="1"/>
</dbReference>
<feature type="transmembrane region" description="Helical" evidence="6">
    <location>
        <begin position="87"/>
        <end position="109"/>
    </location>
</feature>
<reference evidence="8 9" key="1">
    <citation type="submission" date="2016-10" db="EMBL/GenBank/DDBJ databases">
        <authorList>
            <person name="de Groot N.N."/>
        </authorList>
    </citation>
    <scope>NUCLEOTIDE SEQUENCE [LARGE SCALE GENOMIC DNA]</scope>
    <source>
        <strain evidence="8 9">DSM 13760</strain>
    </source>
</reference>
<proteinExistence type="inferred from homology"/>
<comment type="similarity">
    <text evidence="2">Belongs to the GtrA family.</text>
</comment>
<feature type="domain" description="GtrA/DPMS transmembrane" evidence="7">
    <location>
        <begin position="23"/>
        <end position="140"/>
    </location>
</feature>
<keyword evidence="3 6" id="KW-0812">Transmembrane</keyword>
<dbReference type="PANTHER" id="PTHR38459">
    <property type="entry name" value="PROPHAGE BACTOPRENOL-LINKED GLUCOSE TRANSLOCASE HOMOLOG"/>
    <property type="match status" value="1"/>
</dbReference>
<accession>A0A1H9QQZ6</accession>
<gene>
    <name evidence="8" type="ORF">SAMN04488559_102199</name>
</gene>
<dbReference type="EMBL" id="FOHA01000002">
    <property type="protein sequence ID" value="SER62259.1"/>
    <property type="molecule type" value="Genomic_DNA"/>
</dbReference>